<dbReference type="KEGG" id="hbs:IPV69_12225"/>
<evidence type="ECO:0000313" key="3">
    <source>
        <dbReference type="Proteomes" id="UP000593765"/>
    </source>
</evidence>
<keyword evidence="1" id="KW-1133">Transmembrane helix</keyword>
<dbReference type="AlphaFoldDB" id="A0A7M2X2U1"/>
<sequence length="129" mass="14356">MAEITTILSTWSNSFRRCIPLKYRKARKWEETDDDPTSGLINLFDIWMVFAIAVLIAFVQAGSLRSEASGARAPASSTPTMREKLASETVQVMQMEVSNQKLSGQGERLGTAYRLKSGQVVYVPEPNAR</sequence>
<keyword evidence="3" id="KW-1185">Reference proteome</keyword>
<dbReference type="EMBL" id="CP063458">
    <property type="protein sequence ID" value="QOV92068.1"/>
    <property type="molecule type" value="Genomic_DNA"/>
</dbReference>
<protein>
    <submittedName>
        <fullName evidence="2">DUF2149 domain-containing protein</fullName>
    </submittedName>
</protein>
<keyword evidence="1" id="KW-0472">Membrane</keyword>
<gene>
    <name evidence="2" type="ORF">IPV69_12225</name>
</gene>
<organism evidence="2 3">
    <name type="scientific">Humisphaera borealis</name>
    <dbReference type="NCBI Taxonomy" id="2807512"/>
    <lineage>
        <taxon>Bacteria</taxon>
        <taxon>Pseudomonadati</taxon>
        <taxon>Planctomycetota</taxon>
        <taxon>Phycisphaerae</taxon>
        <taxon>Tepidisphaerales</taxon>
        <taxon>Tepidisphaeraceae</taxon>
        <taxon>Humisphaera</taxon>
    </lineage>
</organism>
<keyword evidence="1" id="KW-0812">Transmembrane</keyword>
<feature type="transmembrane region" description="Helical" evidence="1">
    <location>
        <begin position="39"/>
        <end position="59"/>
    </location>
</feature>
<proteinExistence type="predicted"/>
<evidence type="ECO:0000256" key="1">
    <source>
        <dbReference type="SAM" id="Phobius"/>
    </source>
</evidence>
<dbReference type="Proteomes" id="UP000593765">
    <property type="component" value="Chromosome"/>
</dbReference>
<reference evidence="2 3" key="1">
    <citation type="submission" date="2020-10" db="EMBL/GenBank/DDBJ databases">
        <title>Wide distribution of Phycisphaera-like planctomycetes from WD2101 soil group in peatlands and genome analysis of the first cultivated representative.</title>
        <authorList>
            <person name="Dedysh S.N."/>
            <person name="Beletsky A.V."/>
            <person name="Ivanova A."/>
            <person name="Kulichevskaya I.S."/>
            <person name="Suzina N.E."/>
            <person name="Philippov D.A."/>
            <person name="Rakitin A.L."/>
            <person name="Mardanov A.V."/>
            <person name="Ravin N.V."/>
        </authorList>
    </citation>
    <scope>NUCLEOTIDE SEQUENCE [LARGE SCALE GENOMIC DNA]</scope>
    <source>
        <strain evidence="2 3">M1803</strain>
    </source>
</reference>
<evidence type="ECO:0000313" key="2">
    <source>
        <dbReference type="EMBL" id="QOV92068.1"/>
    </source>
</evidence>
<dbReference type="Pfam" id="PF09919">
    <property type="entry name" value="DUF2149"/>
    <property type="match status" value="1"/>
</dbReference>
<accession>A0A7M2X2U1</accession>
<name>A0A7M2X2U1_9BACT</name>
<dbReference type="InterPro" id="IPR018676">
    <property type="entry name" value="DUF2149"/>
</dbReference>